<feature type="domain" description="P-type ATPase C-terminal" evidence="6">
    <location>
        <begin position="1"/>
        <end position="195"/>
    </location>
</feature>
<feature type="region of interest" description="Disordered" evidence="4">
    <location>
        <begin position="270"/>
        <end position="303"/>
    </location>
</feature>
<evidence type="ECO:0000256" key="2">
    <source>
        <dbReference type="ARBA" id="ARBA00022723"/>
    </source>
</evidence>
<dbReference type="Proteomes" id="UP000678393">
    <property type="component" value="Unassembled WGS sequence"/>
</dbReference>
<feature type="transmembrane region" description="Helical" evidence="5">
    <location>
        <begin position="83"/>
        <end position="105"/>
    </location>
</feature>
<feature type="transmembrane region" description="Helical" evidence="5">
    <location>
        <begin position="162"/>
        <end position="182"/>
    </location>
</feature>
<keyword evidence="5" id="KW-1133">Transmembrane helix</keyword>
<keyword evidence="8" id="KW-1185">Reference proteome</keyword>
<dbReference type="GO" id="GO:0005783">
    <property type="term" value="C:endoplasmic reticulum"/>
    <property type="evidence" value="ECO:0007669"/>
    <property type="project" value="TreeGrafter"/>
</dbReference>
<proteinExistence type="predicted"/>
<dbReference type="GO" id="GO:0140326">
    <property type="term" value="F:ATPase-coupled intramembrane lipid transporter activity"/>
    <property type="evidence" value="ECO:0007669"/>
    <property type="project" value="TreeGrafter"/>
</dbReference>
<feature type="transmembrane region" description="Helical" evidence="5">
    <location>
        <begin position="56"/>
        <end position="77"/>
    </location>
</feature>
<evidence type="ECO:0000259" key="6">
    <source>
        <dbReference type="Pfam" id="PF16212"/>
    </source>
</evidence>
<feature type="non-terminal residue" evidence="7">
    <location>
        <position position="1"/>
    </location>
</feature>
<evidence type="ECO:0000313" key="7">
    <source>
        <dbReference type="EMBL" id="CAG5135256.1"/>
    </source>
</evidence>
<name>A0A8S4A8F5_9EUPU</name>
<dbReference type="PANTHER" id="PTHR24092:SF175">
    <property type="entry name" value="PHOSPHOLIPID-TRANSPORTING ATPASE"/>
    <property type="match status" value="1"/>
</dbReference>
<gene>
    <name evidence="7" type="ORF">CUNI_LOCUS20814</name>
</gene>
<evidence type="ECO:0000313" key="8">
    <source>
        <dbReference type="Proteomes" id="UP000678393"/>
    </source>
</evidence>
<comment type="subcellular location">
    <subcellularLocation>
        <location evidence="1">Membrane</location>
        <topology evidence="1">Multi-pass membrane protein</topology>
    </subcellularLocation>
</comment>
<dbReference type="Pfam" id="PF16212">
    <property type="entry name" value="PhoLip_ATPase_C"/>
    <property type="match status" value="1"/>
</dbReference>
<dbReference type="OrthoDB" id="377733at2759"/>
<dbReference type="InterPro" id="IPR032630">
    <property type="entry name" value="P_typ_ATPase_c"/>
</dbReference>
<protein>
    <recommendedName>
        <fullName evidence="6">P-type ATPase C-terminal domain-containing protein</fullName>
    </recommendedName>
</protein>
<evidence type="ECO:0000256" key="5">
    <source>
        <dbReference type="SAM" id="Phobius"/>
    </source>
</evidence>
<dbReference type="GO" id="GO:0046872">
    <property type="term" value="F:metal ion binding"/>
    <property type="evidence" value="ECO:0007669"/>
    <property type="project" value="UniProtKB-KW"/>
</dbReference>
<dbReference type="AlphaFoldDB" id="A0A8S4A8F5"/>
<dbReference type="GO" id="GO:0045332">
    <property type="term" value="P:phospholipid translocation"/>
    <property type="evidence" value="ECO:0007669"/>
    <property type="project" value="TreeGrafter"/>
</dbReference>
<feature type="transmembrane region" description="Helical" evidence="5">
    <location>
        <begin position="6"/>
        <end position="26"/>
    </location>
</feature>
<dbReference type="GO" id="GO:0005886">
    <property type="term" value="C:plasma membrane"/>
    <property type="evidence" value="ECO:0007669"/>
    <property type="project" value="TreeGrafter"/>
</dbReference>
<keyword evidence="5" id="KW-0812">Transmembrane</keyword>
<keyword evidence="2" id="KW-0479">Metal-binding</keyword>
<dbReference type="PANTHER" id="PTHR24092">
    <property type="entry name" value="PROBABLE PHOSPHOLIPID-TRANSPORTING ATPASE"/>
    <property type="match status" value="1"/>
</dbReference>
<dbReference type="SUPFAM" id="SSF81665">
    <property type="entry name" value="Calcium ATPase, transmembrane domain M"/>
    <property type="match status" value="1"/>
</dbReference>
<accession>A0A8S4A8F5</accession>
<dbReference type="EMBL" id="CAJHNH020008112">
    <property type="protein sequence ID" value="CAG5135256.1"/>
    <property type="molecule type" value="Genomic_DNA"/>
</dbReference>
<reference evidence="7" key="1">
    <citation type="submission" date="2021-04" db="EMBL/GenBank/DDBJ databases">
        <authorList>
            <consortium name="Molecular Ecology Group"/>
        </authorList>
    </citation>
    <scope>NUCLEOTIDE SEQUENCE</scope>
</reference>
<evidence type="ECO:0000256" key="3">
    <source>
        <dbReference type="ARBA" id="ARBA00022842"/>
    </source>
</evidence>
<organism evidence="7 8">
    <name type="scientific">Candidula unifasciata</name>
    <dbReference type="NCBI Taxonomy" id="100452"/>
    <lineage>
        <taxon>Eukaryota</taxon>
        <taxon>Metazoa</taxon>
        <taxon>Spiralia</taxon>
        <taxon>Lophotrochozoa</taxon>
        <taxon>Mollusca</taxon>
        <taxon>Gastropoda</taxon>
        <taxon>Heterobranchia</taxon>
        <taxon>Euthyneura</taxon>
        <taxon>Panpulmonata</taxon>
        <taxon>Eupulmonata</taxon>
        <taxon>Stylommatophora</taxon>
        <taxon>Helicina</taxon>
        <taxon>Helicoidea</taxon>
        <taxon>Geomitridae</taxon>
        <taxon>Candidula</taxon>
    </lineage>
</organism>
<evidence type="ECO:0000256" key="4">
    <source>
        <dbReference type="SAM" id="MobiDB-lite"/>
    </source>
</evidence>
<keyword evidence="5" id="KW-0472">Membrane</keyword>
<sequence>SLYDPFFLVFYNLSFTSLPILSYGLFEQHIPKEELLNNPQLYRNISKNSTMSWSEFFKWNILGLWHCIVFFFGFYFLQWTGVSIFHSGVGIGNFDFGTLILVTCATSVNMKLMLETYYWCLPTVIAYTITFVGMVFLAAVYTNVFFPSFLVSHNDMFKVFNQIYATPTTWLTMVLLISAALLPDFVIRVCRDTYNHRFQPSPCCQPGPVGMTDEEVAILPGSSRQNPSPDDREVRSSYETLKIKSSSRSERKLLSNKLMCPQKLYGTDQSWNQGTDHGLLRHVSVGDSGFGGDEEDDSDEDVS</sequence>
<dbReference type="InterPro" id="IPR023298">
    <property type="entry name" value="ATPase_P-typ_TM_dom_sf"/>
</dbReference>
<comment type="caution">
    <text evidence="7">The sequence shown here is derived from an EMBL/GenBank/DDBJ whole genome shotgun (WGS) entry which is preliminary data.</text>
</comment>
<feature type="compositionally biased region" description="Acidic residues" evidence="4">
    <location>
        <begin position="292"/>
        <end position="303"/>
    </location>
</feature>
<feature type="transmembrane region" description="Helical" evidence="5">
    <location>
        <begin position="117"/>
        <end position="142"/>
    </location>
</feature>
<evidence type="ECO:0000256" key="1">
    <source>
        <dbReference type="ARBA" id="ARBA00004141"/>
    </source>
</evidence>
<keyword evidence="3" id="KW-0460">Magnesium</keyword>